<sequence>MLYQVQRQSGTRRFYTEVRSCIKIPYTTVREMKLRYPDESFIIIGEIGGLSCASKDADMLCVGDGKVLPILPRGSLIRPFEWVIGYIEVQKDHYVAVIGGIIHLFISLWHIIKRSTGN</sequence>
<protein>
    <submittedName>
        <fullName evidence="2">Phospholipase/carboxylesterase</fullName>
    </submittedName>
</protein>
<organism evidence="2 3">
    <name type="scientific">Thermoclostridium caenicola</name>
    <dbReference type="NCBI Taxonomy" id="659425"/>
    <lineage>
        <taxon>Bacteria</taxon>
        <taxon>Bacillati</taxon>
        <taxon>Bacillota</taxon>
        <taxon>Clostridia</taxon>
        <taxon>Eubacteriales</taxon>
        <taxon>Oscillospiraceae</taxon>
        <taxon>Thermoclostridium</taxon>
    </lineage>
</organism>
<dbReference type="EMBL" id="FQZP01000069">
    <property type="protein sequence ID" value="SHJ54546.1"/>
    <property type="molecule type" value="Genomic_DNA"/>
</dbReference>
<feature type="transmembrane region" description="Helical" evidence="1">
    <location>
        <begin position="94"/>
        <end position="112"/>
    </location>
</feature>
<keyword evidence="1" id="KW-1133">Transmembrane helix</keyword>
<proteinExistence type="predicted"/>
<dbReference type="AlphaFoldDB" id="A0A1M6K6D0"/>
<keyword evidence="3" id="KW-1185">Reference proteome</keyword>
<keyword evidence="1" id="KW-0812">Transmembrane</keyword>
<keyword evidence="1" id="KW-0472">Membrane</keyword>
<evidence type="ECO:0000313" key="3">
    <source>
        <dbReference type="Proteomes" id="UP000324781"/>
    </source>
</evidence>
<accession>A0A1M6K6D0</accession>
<dbReference type="Proteomes" id="UP000324781">
    <property type="component" value="Unassembled WGS sequence"/>
</dbReference>
<reference evidence="2 3" key="1">
    <citation type="submission" date="2016-11" db="EMBL/GenBank/DDBJ databases">
        <authorList>
            <person name="Varghese N."/>
            <person name="Submissions S."/>
        </authorList>
    </citation>
    <scope>NUCLEOTIDE SEQUENCE [LARGE SCALE GENOMIC DNA]</scope>
    <source>
        <strain evidence="2 3">DSM 19027</strain>
    </source>
</reference>
<gene>
    <name evidence="2" type="ORF">SAMN05444373_106912</name>
</gene>
<evidence type="ECO:0000256" key="1">
    <source>
        <dbReference type="SAM" id="Phobius"/>
    </source>
</evidence>
<name>A0A1M6K6D0_9FIRM</name>
<evidence type="ECO:0000313" key="2">
    <source>
        <dbReference type="EMBL" id="SHJ54546.1"/>
    </source>
</evidence>